<evidence type="ECO:0000313" key="4">
    <source>
        <dbReference type="EMBL" id="CEA02816.1"/>
    </source>
</evidence>
<dbReference type="PRINTS" id="PR00455">
    <property type="entry name" value="HTHTETR"/>
</dbReference>
<organism evidence="4">
    <name type="scientific">Pseudomonas saudimassiliensis</name>
    <dbReference type="NCBI Taxonomy" id="1461581"/>
    <lineage>
        <taxon>Bacteria</taxon>
        <taxon>Pseudomonadati</taxon>
        <taxon>Pseudomonadota</taxon>
        <taxon>Gammaproteobacteria</taxon>
        <taxon>Pseudomonadales</taxon>
        <taxon>Pseudomonadaceae</taxon>
        <taxon>Pseudomonas</taxon>
    </lineage>
</organism>
<dbReference type="SUPFAM" id="SSF46689">
    <property type="entry name" value="Homeodomain-like"/>
    <property type="match status" value="1"/>
</dbReference>
<gene>
    <name evidence="4" type="ORF">BN1049_00877</name>
</gene>
<dbReference type="EMBL" id="LK391969">
    <property type="protein sequence ID" value="CEF25956.1"/>
    <property type="molecule type" value="Genomic_DNA"/>
</dbReference>
<dbReference type="PATRIC" id="fig|1461581.3.peg.859"/>
<dbReference type="PANTHER" id="PTHR43479:SF12">
    <property type="entry name" value="TRANSCRIPTIONAL REGULATORY PROTEIN"/>
    <property type="match status" value="1"/>
</dbReference>
<sequence length="217" mass="25042">MKTRDRILAASLELFNTRGERHVTTNHIANHLGMSPGNLYYHFRNKPMIVAELFQRFEQRLDAFFTLPEAPLTLDHKADLLEQLLQIIWQFRFLQQDLDQLLEADPDFAQRYHAFAQRSLRHARGLYQAFIDAGILLMDARQLEALTLNAWIIINSWARLPGAQPRGQQLTEQFLRRGIYQLLMLEDGYIAPAHRPAIGALHARLQVPLGELLPGLD</sequence>
<dbReference type="Gene3D" id="1.10.357.10">
    <property type="entry name" value="Tetracycline Repressor, domain 2"/>
    <property type="match status" value="1"/>
</dbReference>
<evidence type="ECO:0000256" key="2">
    <source>
        <dbReference type="PROSITE-ProRule" id="PRU00335"/>
    </source>
</evidence>
<proteinExistence type="predicted"/>
<feature type="DNA-binding region" description="H-T-H motif" evidence="2">
    <location>
        <begin position="24"/>
        <end position="43"/>
    </location>
</feature>
<evidence type="ECO:0000256" key="1">
    <source>
        <dbReference type="ARBA" id="ARBA00023125"/>
    </source>
</evidence>
<dbReference type="AlphaFoldDB" id="A0A078MDN4"/>
<protein>
    <submittedName>
        <fullName evidence="4">TetR family transcriptional regulator</fullName>
    </submittedName>
</protein>
<reference evidence="4" key="1">
    <citation type="submission" date="2014-07" db="EMBL/GenBank/DDBJ databases">
        <authorList>
            <person name="Urmite Genomes Urmite Genomes"/>
        </authorList>
    </citation>
    <scope>NUCLEOTIDE SEQUENCE</scope>
    <source>
        <strain evidence="4">12M76_air</strain>
    </source>
</reference>
<feature type="domain" description="HTH tetR-type" evidence="3">
    <location>
        <begin position="1"/>
        <end position="61"/>
    </location>
</feature>
<dbReference type="PANTHER" id="PTHR43479">
    <property type="entry name" value="ACREF/ENVCD OPERON REPRESSOR-RELATED"/>
    <property type="match status" value="1"/>
</dbReference>
<dbReference type="InterPro" id="IPR009057">
    <property type="entry name" value="Homeodomain-like_sf"/>
</dbReference>
<dbReference type="Pfam" id="PF00440">
    <property type="entry name" value="TetR_N"/>
    <property type="match status" value="1"/>
</dbReference>
<dbReference type="InterPro" id="IPR025722">
    <property type="entry name" value="TetR"/>
</dbReference>
<dbReference type="EMBL" id="LM997413">
    <property type="protein sequence ID" value="CEA02816.1"/>
    <property type="molecule type" value="Genomic_DNA"/>
</dbReference>
<name>A0A078MDN4_9PSED</name>
<evidence type="ECO:0000259" key="3">
    <source>
        <dbReference type="PROSITE" id="PS50977"/>
    </source>
</evidence>
<dbReference type="GO" id="GO:0003677">
    <property type="term" value="F:DNA binding"/>
    <property type="evidence" value="ECO:0007669"/>
    <property type="project" value="UniProtKB-UniRule"/>
</dbReference>
<keyword evidence="1 2" id="KW-0238">DNA-binding</keyword>
<dbReference type="Pfam" id="PF13972">
    <property type="entry name" value="TetR"/>
    <property type="match status" value="1"/>
</dbReference>
<dbReference type="PROSITE" id="PS50977">
    <property type="entry name" value="HTH_TETR_2"/>
    <property type="match status" value="1"/>
</dbReference>
<dbReference type="InterPro" id="IPR050624">
    <property type="entry name" value="HTH-type_Tx_Regulator"/>
</dbReference>
<dbReference type="InterPro" id="IPR001647">
    <property type="entry name" value="HTH_TetR"/>
</dbReference>
<accession>A0A078MDN4</accession>